<dbReference type="Gene3D" id="3.30.1330.40">
    <property type="entry name" value="RutC-like"/>
    <property type="match status" value="1"/>
</dbReference>
<dbReference type="GO" id="GO:0004106">
    <property type="term" value="F:chorismate mutase activity"/>
    <property type="evidence" value="ECO:0007669"/>
    <property type="project" value="UniProtKB-EC"/>
</dbReference>
<dbReference type="Proteomes" id="UP001056708">
    <property type="component" value="Chromosome"/>
</dbReference>
<sequence length="136" mass="15341">MEVCVVEADWTVRAIRGATTVPENTAEAIREAVAELLDELERHNSFDPEQIVSVTFSVTPDLDALFPASVARQRPHWDEVPLLDVQHMSVKGDLERCVRFLIHVNLPRNTKLSHPYLRQAQQLRPDWSLSSSVGSS</sequence>
<dbReference type="PANTHER" id="PTHR21164:SF0">
    <property type="entry name" value="CHORISMATE MUTASE AROH"/>
    <property type="match status" value="1"/>
</dbReference>
<reference evidence="3" key="1">
    <citation type="submission" date="2022-06" db="EMBL/GenBank/DDBJ databases">
        <title>Genome sequence of Phormidium yuhuli AB48 isolated from an industrial photobioreactor environment.</title>
        <authorList>
            <person name="Qiu Y."/>
            <person name="Noonan A.J.C."/>
            <person name="Dofher K."/>
            <person name="Koch M."/>
            <person name="Kieft B."/>
            <person name="Lin X."/>
            <person name="Ziels R.M."/>
            <person name="Hallam S.J."/>
        </authorList>
    </citation>
    <scope>NUCLEOTIDE SEQUENCE</scope>
    <source>
        <strain evidence="3">AB48</strain>
    </source>
</reference>
<evidence type="ECO:0000256" key="1">
    <source>
        <dbReference type="NCBIfam" id="TIGR01796"/>
    </source>
</evidence>
<dbReference type="EC" id="5.4.99.5" evidence="1 2"/>
<accession>A0ABY5AWR8</accession>
<dbReference type="PIRSF" id="PIRSF005965">
    <property type="entry name" value="Chor_mut_AroH"/>
    <property type="match status" value="1"/>
</dbReference>
<comment type="catalytic activity">
    <reaction evidence="2">
        <text>chorismate = prephenate</text>
        <dbReference type="Rhea" id="RHEA:13897"/>
        <dbReference type="ChEBI" id="CHEBI:29748"/>
        <dbReference type="ChEBI" id="CHEBI:29934"/>
        <dbReference type="EC" id="5.4.99.5"/>
    </reaction>
</comment>
<dbReference type="InterPro" id="IPR035959">
    <property type="entry name" value="RutC-like_sf"/>
</dbReference>
<dbReference type="SUPFAM" id="SSF55298">
    <property type="entry name" value="YjgF-like"/>
    <property type="match status" value="1"/>
</dbReference>
<protein>
    <recommendedName>
        <fullName evidence="1 2">chorismate mutase</fullName>
        <ecNumber evidence="1 2">5.4.99.5</ecNumber>
    </recommendedName>
</protein>
<dbReference type="Pfam" id="PF07736">
    <property type="entry name" value="CM_1"/>
    <property type="match status" value="1"/>
</dbReference>
<proteinExistence type="predicted"/>
<organism evidence="3 4">
    <name type="scientific">Phormidium yuhuli AB48</name>
    <dbReference type="NCBI Taxonomy" id="2940671"/>
    <lineage>
        <taxon>Bacteria</taxon>
        <taxon>Bacillati</taxon>
        <taxon>Cyanobacteriota</taxon>
        <taxon>Cyanophyceae</taxon>
        <taxon>Oscillatoriophycideae</taxon>
        <taxon>Oscillatoriales</taxon>
        <taxon>Oscillatoriaceae</taxon>
        <taxon>Phormidium</taxon>
        <taxon>Phormidium yuhuli</taxon>
    </lineage>
</organism>
<dbReference type="PANTHER" id="PTHR21164">
    <property type="entry name" value="CHORISMATE MUTASE"/>
    <property type="match status" value="1"/>
</dbReference>
<keyword evidence="2" id="KW-0057">Aromatic amino acid biosynthesis</keyword>
<keyword evidence="2 3" id="KW-0413">Isomerase</keyword>
<keyword evidence="2" id="KW-0028">Amino-acid biosynthesis</keyword>
<dbReference type="NCBIfam" id="TIGR01796">
    <property type="entry name" value="CM_mono_aroH"/>
    <property type="match status" value="1"/>
</dbReference>
<dbReference type="CDD" id="cd02185">
    <property type="entry name" value="AroH"/>
    <property type="match status" value="1"/>
</dbReference>
<evidence type="ECO:0000313" key="4">
    <source>
        <dbReference type="Proteomes" id="UP001056708"/>
    </source>
</evidence>
<dbReference type="RefSeq" id="WP_252665382.1">
    <property type="nucleotide sequence ID" value="NZ_CP098611.1"/>
</dbReference>
<gene>
    <name evidence="3" type="primary">aroH</name>
    <name evidence="3" type="ORF">NEA10_16095</name>
</gene>
<dbReference type="PROSITE" id="PS51167">
    <property type="entry name" value="CHORISMATE_MUT_1"/>
    <property type="match status" value="1"/>
</dbReference>
<name>A0ABY5AWR8_9CYAN</name>
<keyword evidence="4" id="KW-1185">Reference proteome</keyword>
<dbReference type="InterPro" id="IPR008243">
    <property type="entry name" value="Chorismate_mutase_AroH"/>
</dbReference>
<evidence type="ECO:0000313" key="3">
    <source>
        <dbReference type="EMBL" id="USR93201.1"/>
    </source>
</evidence>
<dbReference type="EMBL" id="CP098611">
    <property type="protein sequence ID" value="USR93201.1"/>
    <property type="molecule type" value="Genomic_DNA"/>
</dbReference>
<evidence type="ECO:0000256" key="2">
    <source>
        <dbReference type="PROSITE-ProRule" id="PRU00514"/>
    </source>
</evidence>